<dbReference type="SUPFAM" id="SSF53335">
    <property type="entry name" value="S-adenosyl-L-methionine-dependent methyltransferases"/>
    <property type="match status" value="1"/>
</dbReference>
<keyword evidence="3" id="KW-0489">Methyltransferase</keyword>
<dbReference type="Gene3D" id="3.40.50.150">
    <property type="entry name" value="Vaccinia Virus protein VP39"/>
    <property type="match status" value="1"/>
</dbReference>
<evidence type="ECO:0000259" key="2">
    <source>
        <dbReference type="Pfam" id="PF08241"/>
    </source>
</evidence>
<evidence type="ECO:0000313" key="3">
    <source>
        <dbReference type="EMBL" id="NOD29079.1"/>
    </source>
</evidence>
<proteinExistence type="predicted"/>
<dbReference type="InterPro" id="IPR029063">
    <property type="entry name" value="SAM-dependent_MTases_sf"/>
</dbReference>
<dbReference type="InterPro" id="IPR013216">
    <property type="entry name" value="Methyltransf_11"/>
</dbReference>
<keyword evidence="4" id="KW-1185">Reference proteome</keyword>
<dbReference type="EMBL" id="WVQY01000001">
    <property type="protein sequence ID" value="NOD29079.1"/>
    <property type="molecule type" value="Genomic_DNA"/>
</dbReference>
<evidence type="ECO:0000256" key="1">
    <source>
        <dbReference type="ARBA" id="ARBA00022679"/>
    </source>
</evidence>
<dbReference type="GO" id="GO:0008168">
    <property type="term" value="F:methyltransferase activity"/>
    <property type="evidence" value="ECO:0007669"/>
    <property type="project" value="UniProtKB-KW"/>
</dbReference>
<keyword evidence="1" id="KW-0808">Transferase</keyword>
<name>A0ABX1W6L9_9RHOB</name>
<protein>
    <submittedName>
        <fullName evidence="3">Methyltransferase domain-containing protein</fullName>
    </submittedName>
</protein>
<organism evidence="3 4">
    <name type="scientific">Ruegeria atlantica</name>
    <dbReference type="NCBI Taxonomy" id="81569"/>
    <lineage>
        <taxon>Bacteria</taxon>
        <taxon>Pseudomonadati</taxon>
        <taxon>Pseudomonadota</taxon>
        <taxon>Alphaproteobacteria</taxon>
        <taxon>Rhodobacterales</taxon>
        <taxon>Roseobacteraceae</taxon>
        <taxon>Ruegeria</taxon>
    </lineage>
</organism>
<reference evidence="3 4" key="1">
    <citation type="submission" date="2019-12" db="EMBL/GenBank/DDBJ databases">
        <title>Ruegeria JWLKs population differentiation of coral mucus and skeleton niches.</title>
        <authorList>
            <person name="Luo D."/>
        </authorList>
    </citation>
    <scope>NUCLEOTIDE SEQUENCE [LARGE SCALE GENOMIC DNA]</scope>
    <source>
        <strain evidence="3 4">HKCCD6238</strain>
    </source>
</reference>
<accession>A0ABX1W6L9</accession>
<gene>
    <name evidence="3" type="ORF">GS617_02240</name>
</gene>
<dbReference type="CDD" id="cd02440">
    <property type="entry name" value="AdoMet_MTases"/>
    <property type="match status" value="1"/>
</dbReference>
<evidence type="ECO:0000313" key="4">
    <source>
        <dbReference type="Proteomes" id="UP000599383"/>
    </source>
</evidence>
<dbReference type="PANTHER" id="PTHR43861">
    <property type="entry name" value="TRANS-ACONITATE 2-METHYLTRANSFERASE-RELATED"/>
    <property type="match status" value="1"/>
</dbReference>
<dbReference type="GO" id="GO:0032259">
    <property type="term" value="P:methylation"/>
    <property type="evidence" value="ECO:0007669"/>
    <property type="project" value="UniProtKB-KW"/>
</dbReference>
<dbReference type="PANTHER" id="PTHR43861:SF3">
    <property type="entry name" value="PUTATIVE (AFU_ORTHOLOGUE AFUA_2G14390)-RELATED"/>
    <property type="match status" value="1"/>
</dbReference>
<feature type="domain" description="Methyltransferase type 11" evidence="2">
    <location>
        <begin position="13"/>
        <end position="109"/>
    </location>
</feature>
<sequence length="231" mass="25222">MKDLNLPPHATALELGSGTGHVTLDLIETAGATRAHGIEASPLLVAKATEAFSPNPHLSFEVGDARKTGLESQSCDLILLHSVLCHVHDFQNVVREAHRLLKPGGVLAICDGEFDNMSAPISDYDLLDQLILRILTSNVTNLWVMRQLPEVLTETGFKLGHQTLHKPVSEHDANFFLTIIEAGADQFVAQGRLLRETAIAIKAEARVRALAHCLFCNISYISQIGHKPRSD</sequence>
<dbReference type="Proteomes" id="UP000599383">
    <property type="component" value="Unassembled WGS sequence"/>
</dbReference>
<dbReference type="Pfam" id="PF08241">
    <property type="entry name" value="Methyltransf_11"/>
    <property type="match status" value="1"/>
</dbReference>
<comment type="caution">
    <text evidence="3">The sequence shown here is derived from an EMBL/GenBank/DDBJ whole genome shotgun (WGS) entry which is preliminary data.</text>
</comment>